<dbReference type="RefSeq" id="WP_075147653.1">
    <property type="nucleotide sequence ID" value="NZ_CP018839.1"/>
</dbReference>
<evidence type="ECO:0000256" key="1">
    <source>
        <dbReference type="ARBA" id="ARBA00001968"/>
    </source>
</evidence>
<comment type="similarity">
    <text evidence="4">Belongs to the Maf family. YhdE subfamily.</text>
</comment>
<proteinExistence type="inferred from homology"/>
<protein>
    <recommendedName>
        <fullName evidence="4">dTTP/UTP pyrophosphatase</fullName>
        <shortName evidence="4">dTTPase/UTPase</shortName>
        <ecNumber evidence="4">3.6.1.9</ecNumber>
    </recommendedName>
    <alternativeName>
        <fullName evidence="4">Nucleoside triphosphate pyrophosphatase</fullName>
    </alternativeName>
    <alternativeName>
        <fullName evidence="4">Nucleotide pyrophosphatase</fullName>
        <shortName evidence="4">Nucleotide PPase</shortName>
    </alternativeName>
</protein>
<feature type="site" description="Important for substrate specificity" evidence="4">
    <location>
        <position position="15"/>
    </location>
</feature>
<dbReference type="GO" id="GO:0009117">
    <property type="term" value="P:nucleotide metabolic process"/>
    <property type="evidence" value="ECO:0007669"/>
    <property type="project" value="UniProtKB-KW"/>
</dbReference>
<dbReference type="OrthoDB" id="9807767at2"/>
<comment type="catalytic activity">
    <reaction evidence="4">
        <text>dTTP + H2O = dTMP + diphosphate + H(+)</text>
        <dbReference type="Rhea" id="RHEA:28534"/>
        <dbReference type="ChEBI" id="CHEBI:15377"/>
        <dbReference type="ChEBI" id="CHEBI:15378"/>
        <dbReference type="ChEBI" id="CHEBI:33019"/>
        <dbReference type="ChEBI" id="CHEBI:37568"/>
        <dbReference type="ChEBI" id="CHEBI:63528"/>
        <dbReference type="EC" id="3.6.1.9"/>
    </reaction>
</comment>
<keyword evidence="2 4" id="KW-0378">Hydrolase</keyword>
<dbReference type="EMBL" id="CP018839">
    <property type="protein sequence ID" value="APR04128.1"/>
    <property type="molecule type" value="Genomic_DNA"/>
</dbReference>
<dbReference type="STRING" id="96773.Tchl_1269"/>
<dbReference type="GO" id="GO:0036218">
    <property type="term" value="F:dTTP diphosphatase activity"/>
    <property type="evidence" value="ECO:0007669"/>
    <property type="project" value="RHEA"/>
</dbReference>
<comment type="cofactor">
    <cofactor evidence="1 4">
        <name>a divalent metal cation</name>
        <dbReference type="ChEBI" id="CHEBI:60240"/>
    </cofactor>
</comment>
<organism evidence="5 6">
    <name type="scientific">Thauera chlorobenzoica</name>
    <dbReference type="NCBI Taxonomy" id="96773"/>
    <lineage>
        <taxon>Bacteria</taxon>
        <taxon>Pseudomonadati</taxon>
        <taxon>Pseudomonadota</taxon>
        <taxon>Betaproteobacteria</taxon>
        <taxon>Rhodocyclales</taxon>
        <taxon>Zoogloeaceae</taxon>
        <taxon>Thauera</taxon>
    </lineage>
</organism>
<dbReference type="PANTHER" id="PTHR43213:SF5">
    <property type="entry name" value="BIFUNCTIONAL DTTP_UTP PYROPHOSPHATASE_METHYLTRANSFERASE PROTEIN-RELATED"/>
    <property type="match status" value="1"/>
</dbReference>
<dbReference type="GO" id="GO:0005737">
    <property type="term" value="C:cytoplasm"/>
    <property type="evidence" value="ECO:0007669"/>
    <property type="project" value="UniProtKB-SubCell"/>
</dbReference>
<reference evidence="5 6" key="1">
    <citation type="submission" date="2016-12" db="EMBL/GenBank/DDBJ databases">
        <title>Complete genome sequence of Thauera chlorobenzoica, a Betaproteobacterium degrading haloaromatics anaerobically to CO2 and halides.</title>
        <authorList>
            <person name="Goris T."/>
            <person name="Mergelsberg M."/>
            <person name="Boll M."/>
        </authorList>
    </citation>
    <scope>NUCLEOTIDE SEQUENCE [LARGE SCALE GENOMIC DNA]</scope>
    <source>
        <strain evidence="5 6">3CB1</strain>
    </source>
</reference>
<feature type="active site" description="Proton acceptor" evidence="4">
    <location>
        <position position="86"/>
    </location>
</feature>
<sequence>MPISPRIYLASTSPRRRELLRQIGVGFDVLAFRSGERGEDADVDETPLPGETVERYVERLALAKAEAGVRRVLWRKLPQRPVLAADTALEVDGDIIGKPVDAADAHAILSRLSGRSHRVLTAVAVGDGRRIRSRLSVSEVRFRPLGEDDIRHYIACGEPMDKAGAYGIQGRAAVFVEEIRGSYSGIMGLPLFETAQLLDAFGCGVIGSGIRS</sequence>
<dbReference type="InterPro" id="IPR029001">
    <property type="entry name" value="ITPase-like_fam"/>
</dbReference>
<evidence type="ECO:0000256" key="2">
    <source>
        <dbReference type="ARBA" id="ARBA00022801"/>
    </source>
</evidence>
<dbReference type="CDD" id="cd00555">
    <property type="entry name" value="Maf"/>
    <property type="match status" value="1"/>
</dbReference>
<dbReference type="EC" id="3.6.1.9" evidence="4"/>
<dbReference type="NCBIfam" id="TIGR00172">
    <property type="entry name" value="maf"/>
    <property type="match status" value="1"/>
</dbReference>
<comment type="caution">
    <text evidence="4">Lacks conserved residue(s) required for the propagation of feature annotation.</text>
</comment>
<dbReference type="InterPro" id="IPR003697">
    <property type="entry name" value="Maf-like"/>
</dbReference>
<comment type="catalytic activity">
    <reaction evidence="4">
        <text>UTP + H2O = UMP + diphosphate + H(+)</text>
        <dbReference type="Rhea" id="RHEA:29395"/>
        <dbReference type="ChEBI" id="CHEBI:15377"/>
        <dbReference type="ChEBI" id="CHEBI:15378"/>
        <dbReference type="ChEBI" id="CHEBI:33019"/>
        <dbReference type="ChEBI" id="CHEBI:46398"/>
        <dbReference type="ChEBI" id="CHEBI:57865"/>
        <dbReference type="EC" id="3.6.1.9"/>
    </reaction>
</comment>
<dbReference type="PANTHER" id="PTHR43213">
    <property type="entry name" value="BIFUNCTIONAL DTTP/UTP PYROPHOSPHATASE/METHYLTRANSFERASE PROTEIN-RELATED"/>
    <property type="match status" value="1"/>
</dbReference>
<dbReference type="AlphaFoldDB" id="A0A1H5T186"/>
<accession>A0A1H5T186</accession>
<evidence type="ECO:0000256" key="4">
    <source>
        <dbReference type="HAMAP-Rule" id="MF_00528"/>
    </source>
</evidence>
<evidence type="ECO:0000256" key="3">
    <source>
        <dbReference type="ARBA" id="ARBA00023080"/>
    </source>
</evidence>
<dbReference type="SUPFAM" id="SSF52972">
    <property type="entry name" value="ITPase-like"/>
    <property type="match status" value="1"/>
</dbReference>
<dbReference type="Proteomes" id="UP000185739">
    <property type="component" value="Chromosome"/>
</dbReference>
<dbReference type="HAMAP" id="MF_00528">
    <property type="entry name" value="Maf"/>
    <property type="match status" value="1"/>
</dbReference>
<keyword evidence="6" id="KW-1185">Reference proteome</keyword>
<gene>
    <name evidence="5" type="ORF">Tchl_1269</name>
</gene>
<dbReference type="KEGG" id="tcl:Tchl_1269"/>
<comment type="subcellular location">
    <subcellularLocation>
        <location evidence="4">Cytoplasm</location>
    </subcellularLocation>
</comment>
<feature type="site" description="Important for substrate specificity" evidence="4">
    <location>
        <position position="169"/>
    </location>
</feature>
<dbReference type="PIRSF" id="PIRSF006305">
    <property type="entry name" value="Maf"/>
    <property type="match status" value="1"/>
</dbReference>
<keyword evidence="3 4" id="KW-0546">Nucleotide metabolism</keyword>
<comment type="function">
    <text evidence="4">Nucleoside triphosphate pyrophosphatase that hydrolyzes dTTP and UTP. May have a dual role in cell division arrest and in preventing the incorporation of modified nucleotides into cellular nucleic acids.</text>
</comment>
<feature type="site" description="Important for substrate specificity" evidence="4">
    <location>
        <position position="87"/>
    </location>
</feature>
<keyword evidence="4" id="KW-0963">Cytoplasm</keyword>
<dbReference type="Pfam" id="PF02545">
    <property type="entry name" value="Maf"/>
    <property type="match status" value="1"/>
</dbReference>
<dbReference type="GO" id="GO:0036221">
    <property type="term" value="F:UTP diphosphatase activity"/>
    <property type="evidence" value="ECO:0007669"/>
    <property type="project" value="RHEA"/>
</dbReference>
<evidence type="ECO:0000313" key="6">
    <source>
        <dbReference type="Proteomes" id="UP000185739"/>
    </source>
</evidence>
<dbReference type="Gene3D" id="3.90.950.10">
    <property type="match status" value="1"/>
</dbReference>
<evidence type="ECO:0000313" key="5">
    <source>
        <dbReference type="EMBL" id="APR04128.1"/>
    </source>
</evidence>
<name>A0A1H5T186_9RHOO</name>